<evidence type="ECO:0000313" key="2">
    <source>
        <dbReference type="EMBL" id="SEO95578.1"/>
    </source>
</evidence>
<keyword evidence="1" id="KW-1133">Transmembrane helix</keyword>
<proteinExistence type="predicted"/>
<keyword evidence="1" id="KW-0472">Membrane</keyword>
<name>A0A1H8TYS2_9SPHI</name>
<protein>
    <submittedName>
        <fullName evidence="2">Uncharacterized protein</fullName>
    </submittedName>
</protein>
<organism evidence="2 3">
    <name type="scientific">Mucilaginibacter gossypiicola</name>
    <dbReference type="NCBI Taxonomy" id="551995"/>
    <lineage>
        <taxon>Bacteria</taxon>
        <taxon>Pseudomonadati</taxon>
        <taxon>Bacteroidota</taxon>
        <taxon>Sphingobacteriia</taxon>
        <taxon>Sphingobacteriales</taxon>
        <taxon>Sphingobacteriaceae</taxon>
        <taxon>Mucilaginibacter</taxon>
    </lineage>
</organism>
<feature type="transmembrane region" description="Helical" evidence="1">
    <location>
        <begin position="39"/>
        <end position="61"/>
    </location>
</feature>
<dbReference type="STRING" id="551995.SAMN05192574_11741"/>
<gene>
    <name evidence="2" type="ORF">SAMN05192574_11741</name>
</gene>
<keyword evidence="1" id="KW-0812">Transmembrane</keyword>
<accession>A0A1H8TYS2</accession>
<sequence>MQRHITHKKFRIDKQFCQRNHFQRVFTKQAKLTRLFKHIVRLSLVAIIFFSLQGEVIVRYVQIFRTGTEHATDLIKKNNEHQRLVKLQCYTQKFHVVGLPPQLTFAFSPSIQYLPAKIHPVSGTFIFPATKFATNTLRGPPRS</sequence>
<dbReference type="AlphaFoldDB" id="A0A1H8TYS2"/>
<reference evidence="3" key="1">
    <citation type="submission" date="2016-10" db="EMBL/GenBank/DDBJ databases">
        <authorList>
            <person name="Varghese N."/>
            <person name="Submissions S."/>
        </authorList>
    </citation>
    <scope>NUCLEOTIDE SEQUENCE [LARGE SCALE GENOMIC DNA]</scope>
    <source>
        <strain evidence="3">Gh-48</strain>
    </source>
</reference>
<dbReference type="Proteomes" id="UP000198942">
    <property type="component" value="Unassembled WGS sequence"/>
</dbReference>
<keyword evidence="3" id="KW-1185">Reference proteome</keyword>
<evidence type="ECO:0000313" key="3">
    <source>
        <dbReference type="Proteomes" id="UP000198942"/>
    </source>
</evidence>
<dbReference type="EMBL" id="FOCL01000017">
    <property type="protein sequence ID" value="SEO95578.1"/>
    <property type="molecule type" value="Genomic_DNA"/>
</dbReference>
<evidence type="ECO:0000256" key="1">
    <source>
        <dbReference type="SAM" id="Phobius"/>
    </source>
</evidence>